<evidence type="ECO:0000256" key="4">
    <source>
        <dbReference type="ARBA" id="ARBA00023163"/>
    </source>
</evidence>
<dbReference type="EMBL" id="AP009387">
    <property type="protein sequence ID" value="BAG47317.1"/>
    <property type="molecule type" value="Genomic_DNA"/>
</dbReference>
<dbReference type="Gene3D" id="3.40.190.10">
    <property type="entry name" value="Periplasmic binding protein-like II"/>
    <property type="match status" value="2"/>
</dbReference>
<comment type="similarity">
    <text evidence="1">Belongs to the LysR transcriptional regulatory family.</text>
</comment>
<dbReference type="RefSeq" id="WP_012218366.1">
    <property type="nucleotide sequence ID" value="NC_010087.1"/>
</dbReference>
<dbReference type="PRINTS" id="PR00039">
    <property type="entry name" value="HTHLYSR"/>
</dbReference>
<feature type="domain" description="HTH lysR-type" evidence="5">
    <location>
        <begin position="108"/>
        <end position="165"/>
    </location>
</feature>
<sequence>MDSNDLPNLACLYAVQRVADTGSVSRAAAALFRAQSAVTRAVQEVEAALGEPLFDRKPSGMLATPVGRAVLKRSERVFAELGELANWCALRQSRRRAPGEGGLPAYLLNTRRLQLFSTLARHRHMPSAARALGVTQPAVSSAIRILESGAGFALFHRHPRGLLLTADGETFLLHVRRALNELRHVADDVAALHGSIQGVVTVGALPLGRTLILPEAVARVVTRFPKVRVITDESAYEALVAGVRAGDIDFILGALRANDAAGDLENERLMSENLVVLARRDHPLARVRNLGLRSLAAAQWILPRSHAPARGLFDALFRRMKLKPPMPTVESADLAVIRGLLLHSDMLAVLSAQQLHYECESGLLAVLDVPMHDTTRDIGLITRSGSPPSPAARALIDAIRVVATDIARGPRIVAREAAH</sequence>
<dbReference type="InterPro" id="IPR000847">
    <property type="entry name" value="LysR_HTH_N"/>
</dbReference>
<dbReference type="FunFam" id="1.10.10.10:FF:000001">
    <property type="entry name" value="LysR family transcriptional regulator"/>
    <property type="match status" value="1"/>
</dbReference>
<evidence type="ECO:0000313" key="6">
    <source>
        <dbReference type="EMBL" id="BAG47317.1"/>
    </source>
</evidence>
<evidence type="ECO:0000256" key="1">
    <source>
        <dbReference type="ARBA" id="ARBA00009437"/>
    </source>
</evidence>
<dbReference type="STRING" id="395019.BMULJ_05485"/>
<reference evidence="6 7" key="1">
    <citation type="submission" date="2007-04" db="EMBL/GenBank/DDBJ databases">
        <title>Complete genome sequence of Burkholderia multivorans ATCC 17616.</title>
        <authorList>
            <person name="Ohtsubo Y."/>
            <person name="Yamashita A."/>
            <person name="Kurokawa K."/>
            <person name="Takami H."/>
            <person name="Yuhara S."/>
            <person name="Nishiyama E."/>
            <person name="Endo R."/>
            <person name="Miyazaki R."/>
            <person name="Ono A."/>
            <person name="Yano K."/>
            <person name="Ito M."/>
            <person name="Sota M."/>
            <person name="Yuji N."/>
            <person name="Hattori M."/>
            <person name="Tsuda M."/>
        </authorList>
    </citation>
    <scope>NUCLEOTIDE SEQUENCE [LARGE SCALE GENOMIC DNA]</scope>
    <source>
        <strain evidence="7">ATCC 17616 / 249</strain>
    </source>
</reference>
<dbReference type="InterPro" id="IPR050950">
    <property type="entry name" value="HTH-type_LysR_regulators"/>
</dbReference>
<dbReference type="GeneID" id="93168003"/>
<dbReference type="eggNOG" id="COG0583">
    <property type="taxonomic scope" value="Bacteria"/>
</dbReference>
<accession>A0A0H3KQG7</accession>
<dbReference type="PROSITE" id="PS50931">
    <property type="entry name" value="HTH_LYSR"/>
    <property type="match status" value="2"/>
</dbReference>
<feature type="domain" description="HTH lysR-type" evidence="5">
    <location>
        <begin position="7"/>
        <end position="64"/>
    </location>
</feature>
<dbReference type="Gene3D" id="1.10.10.10">
    <property type="entry name" value="Winged helix-like DNA-binding domain superfamily/Winged helix DNA-binding domain"/>
    <property type="match status" value="2"/>
</dbReference>
<gene>
    <name evidence="6" type="ordered locus">BMULJ_05485</name>
</gene>
<dbReference type="KEGG" id="bmu:Bmul_6042"/>
<dbReference type="PANTHER" id="PTHR30419:SF14">
    <property type="entry name" value="LYSR FAMILY TRANSCRIPTIONAL REGULATOR"/>
    <property type="match status" value="1"/>
</dbReference>
<dbReference type="PANTHER" id="PTHR30419">
    <property type="entry name" value="HTH-TYPE TRANSCRIPTIONAL REGULATOR YBHD"/>
    <property type="match status" value="1"/>
</dbReference>
<dbReference type="Pfam" id="PF03466">
    <property type="entry name" value="LysR_substrate"/>
    <property type="match status" value="1"/>
</dbReference>
<dbReference type="Proteomes" id="UP000008815">
    <property type="component" value="Chromosome 3"/>
</dbReference>
<dbReference type="HOGENOM" id="CLU_039613_6_0_4"/>
<evidence type="ECO:0000259" key="5">
    <source>
        <dbReference type="PROSITE" id="PS50931"/>
    </source>
</evidence>
<dbReference type="SUPFAM" id="SSF46785">
    <property type="entry name" value="Winged helix' DNA-binding domain"/>
    <property type="match status" value="2"/>
</dbReference>
<keyword evidence="4" id="KW-0804">Transcription</keyword>
<dbReference type="InterPro" id="IPR036390">
    <property type="entry name" value="WH_DNA-bd_sf"/>
</dbReference>
<evidence type="ECO:0000256" key="3">
    <source>
        <dbReference type="ARBA" id="ARBA00023125"/>
    </source>
</evidence>
<organism evidence="6 7">
    <name type="scientific">Burkholderia multivorans (strain ATCC 17616 / 249)</name>
    <dbReference type="NCBI Taxonomy" id="395019"/>
    <lineage>
        <taxon>Bacteria</taxon>
        <taxon>Pseudomonadati</taxon>
        <taxon>Pseudomonadota</taxon>
        <taxon>Betaproteobacteria</taxon>
        <taxon>Burkholderiales</taxon>
        <taxon>Burkholderiaceae</taxon>
        <taxon>Burkholderia</taxon>
        <taxon>Burkholderia cepacia complex</taxon>
    </lineage>
</organism>
<dbReference type="SUPFAM" id="SSF53850">
    <property type="entry name" value="Periplasmic binding protein-like II"/>
    <property type="match status" value="1"/>
</dbReference>
<dbReference type="InterPro" id="IPR036388">
    <property type="entry name" value="WH-like_DNA-bd_sf"/>
</dbReference>
<keyword evidence="7" id="KW-1185">Reference proteome</keyword>
<evidence type="ECO:0000256" key="2">
    <source>
        <dbReference type="ARBA" id="ARBA00023015"/>
    </source>
</evidence>
<protein>
    <submittedName>
        <fullName evidence="6">LysR family transcriptional regulator</fullName>
    </submittedName>
</protein>
<dbReference type="Pfam" id="PF00126">
    <property type="entry name" value="HTH_1"/>
    <property type="match status" value="2"/>
</dbReference>
<dbReference type="AlphaFoldDB" id="A0A0H3KQG7"/>
<dbReference type="GO" id="GO:0003700">
    <property type="term" value="F:DNA-binding transcription factor activity"/>
    <property type="evidence" value="ECO:0007669"/>
    <property type="project" value="InterPro"/>
</dbReference>
<dbReference type="KEGG" id="bmj:BMULJ_05485"/>
<keyword evidence="3" id="KW-0238">DNA-binding</keyword>
<dbReference type="GO" id="GO:0003677">
    <property type="term" value="F:DNA binding"/>
    <property type="evidence" value="ECO:0007669"/>
    <property type="project" value="UniProtKB-KW"/>
</dbReference>
<proteinExistence type="inferred from homology"/>
<evidence type="ECO:0000313" key="7">
    <source>
        <dbReference type="Proteomes" id="UP000008815"/>
    </source>
</evidence>
<dbReference type="InterPro" id="IPR005119">
    <property type="entry name" value="LysR_subst-bd"/>
</dbReference>
<name>A0A0H3KQG7_BURM1</name>
<dbReference type="GO" id="GO:0005829">
    <property type="term" value="C:cytosol"/>
    <property type="evidence" value="ECO:0007669"/>
    <property type="project" value="TreeGrafter"/>
</dbReference>
<keyword evidence="2" id="KW-0805">Transcription regulation</keyword>